<feature type="region of interest" description="Disordered" evidence="1">
    <location>
        <begin position="1"/>
        <end position="26"/>
    </location>
</feature>
<reference evidence="2" key="1">
    <citation type="submission" date="2021-03" db="UniProtKB">
        <authorList>
            <consortium name="EnsemblPlants"/>
        </authorList>
    </citation>
    <scope>IDENTIFICATION</scope>
</reference>
<feature type="compositionally biased region" description="Acidic residues" evidence="1">
    <location>
        <begin position="40"/>
        <end position="51"/>
    </location>
</feature>
<dbReference type="Proteomes" id="UP000596661">
    <property type="component" value="Unassembled WGS sequence"/>
</dbReference>
<dbReference type="AlphaFoldDB" id="A0A803QJF3"/>
<feature type="region of interest" description="Disordered" evidence="1">
    <location>
        <begin position="40"/>
        <end position="59"/>
    </location>
</feature>
<dbReference type="EnsemblPlants" id="evm.model.10.135">
    <property type="protein sequence ID" value="cds.evm.model.10.135"/>
    <property type="gene ID" value="evm.TU.10.135"/>
</dbReference>
<evidence type="ECO:0000313" key="3">
    <source>
        <dbReference type="Proteomes" id="UP000596661"/>
    </source>
</evidence>
<evidence type="ECO:0000313" key="2">
    <source>
        <dbReference type="EnsemblPlants" id="cds.evm.model.10.135"/>
    </source>
</evidence>
<dbReference type="Gramene" id="evm.model.10.135">
    <property type="protein sequence ID" value="cds.evm.model.10.135"/>
    <property type="gene ID" value="evm.TU.10.135"/>
</dbReference>
<organism evidence="2 3">
    <name type="scientific">Cannabis sativa</name>
    <name type="common">Hemp</name>
    <name type="synonym">Marijuana</name>
    <dbReference type="NCBI Taxonomy" id="3483"/>
    <lineage>
        <taxon>Eukaryota</taxon>
        <taxon>Viridiplantae</taxon>
        <taxon>Streptophyta</taxon>
        <taxon>Embryophyta</taxon>
        <taxon>Tracheophyta</taxon>
        <taxon>Spermatophyta</taxon>
        <taxon>Magnoliopsida</taxon>
        <taxon>eudicotyledons</taxon>
        <taxon>Gunneridae</taxon>
        <taxon>Pentapetalae</taxon>
        <taxon>rosids</taxon>
        <taxon>fabids</taxon>
        <taxon>Rosales</taxon>
        <taxon>Cannabaceae</taxon>
        <taxon>Cannabis</taxon>
    </lineage>
</organism>
<accession>A0A803QJF3</accession>
<name>A0A803QJF3_CANSA</name>
<protein>
    <submittedName>
        <fullName evidence="2">Uncharacterized protein</fullName>
    </submittedName>
</protein>
<dbReference type="EMBL" id="UZAU01000789">
    <property type="status" value="NOT_ANNOTATED_CDS"/>
    <property type="molecule type" value="Genomic_DNA"/>
</dbReference>
<feature type="compositionally biased region" description="Polar residues" evidence="1">
    <location>
        <begin position="101"/>
        <end position="117"/>
    </location>
</feature>
<feature type="compositionally biased region" description="Acidic residues" evidence="1">
    <location>
        <begin position="7"/>
        <end position="22"/>
    </location>
</feature>
<feature type="region of interest" description="Disordered" evidence="1">
    <location>
        <begin position="86"/>
        <end position="117"/>
    </location>
</feature>
<proteinExistence type="predicted"/>
<sequence length="117" mass="13246">MSNAEPMELEEELTNNVEDDSGDSNCGYNEFFMYMTDADMEDIEQGSDDDSRETVLSNSDSSVKIIEKMDKIGDFFWGKDVHVDYEDESPTDEAQLEHTTTHTTSNEAQAQPNMSIQ</sequence>
<evidence type="ECO:0000256" key="1">
    <source>
        <dbReference type="SAM" id="MobiDB-lite"/>
    </source>
</evidence>
<keyword evidence="3" id="KW-1185">Reference proteome</keyword>